<proteinExistence type="predicted"/>
<accession>A0A183EEW2</accession>
<keyword evidence="2" id="KW-1185">Reference proteome</keyword>
<reference evidence="3" key="1">
    <citation type="submission" date="2016-06" db="UniProtKB">
        <authorList>
            <consortium name="WormBaseParasite"/>
        </authorList>
    </citation>
    <scope>IDENTIFICATION</scope>
</reference>
<evidence type="ECO:0000313" key="2">
    <source>
        <dbReference type="Proteomes" id="UP000271098"/>
    </source>
</evidence>
<name>A0A183EEW2_9BILA</name>
<protein>
    <submittedName>
        <fullName evidence="3">MAGE domain-containing protein</fullName>
    </submittedName>
</protein>
<evidence type="ECO:0000313" key="1">
    <source>
        <dbReference type="EMBL" id="VDN33976.1"/>
    </source>
</evidence>
<organism evidence="3">
    <name type="scientific">Gongylonema pulchrum</name>
    <dbReference type="NCBI Taxonomy" id="637853"/>
    <lineage>
        <taxon>Eukaryota</taxon>
        <taxon>Metazoa</taxon>
        <taxon>Ecdysozoa</taxon>
        <taxon>Nematoda</taxon>
        <taxon>Chromadorea</taxon>
        <taxon>Rhabditida</taxon>
        <taxon>Spirurina</taxon>
        <taxon>Spiruromorpha</taxon>
        <taxon>Spiruroidea</taxon>
        <taxon>Gongylonematidae</taxon>
        <taxon>Gongylonema</taxon>
    </lineage>
</organism>
<dbReference type="AlphaFoldDB" id="A0A183EEW2"/>
<gene>
    <name evidence="1" type="ORF">GPUH_LOCUS19503</name>
</gene>
<dbReference type="EMBL" id="UYRT01088645">
    <property type="protein sequence ID" value="VDN33976.1"/>
    <property type="molecule type" value="Genomic_DNA"/>
</dbReference>
<dbReference type="WBParaSite" id="GPUH_0001952801-mRNA-1">
    <property type="protein sequence ID" value="GPUH_0001952801-mRNA-1"/>
    <property type="gene ID" value="GPUH_0001952801"/>
</dbReference>
<evidence type="ECO:0000313" key="3">
    <source>
        <dbReference type="WBParaSite" id="GPUH_0001952801-mRNA-1"/>
    </source>
</evidence>
<sequence>MEEVESSSEEFPAKKAMVVDEVEQLDKGRAELAQYILYTQCRGKGCIKEAEVRQVLSKIRAGMKRSRCIDRTVEYLEGFFGIKVSKVETLQGFRLYIGNALETNNDEAYSDIKNRRSDEEKAKYGVLIAVLMFIYMVRRPGAQTYAVSEKLLQNFLV</sequence>
<dbReference type="OrthoDB" id="5798380at2759"/>
<reference evidence="1 2" key="2">
    <citation type="submission" date="2018-11" db="EMBL/GenBank/DDBJ databases">
        <authorList>
            <consortium name="Pathogen Informatics"/>
        </authorList>
    </citation>
    <scope>NUCLEOTIDE SEQUENCE [LARGE SCALE GENOMIC DNA]</scope>
</reference>
<dbReference type="Proteomes" id="UP000271098">
    <property type="component" value="Unassembled WGS sequence"/>
</dbReference>